<evidence type="ECO:0000256" key="5">
    <source>
        <dbReference type="ARBA" id="ARBA00023319"/>
    </source>
</evidence>
<dbReference type="SMART" id="SM00406">
    <property type="entry name" value="IGv"/>
    <property type="match status" value="1"/>
</dbReference>
<evidence type="ECO:0000259" key="7">
    <source>
        <dbReference type="PROSITE" id="PS50835"/>
    </source>
</evidence>
<dbReference type="InterPro" id="IPR051006">
    <property type="entry name" value="TCR_variable_domain"/>
</dbReference>
<sequence>MSCRKIKFRIVMTRQPFSFSFSFLDVSRGEKVEQSSTTLSVPEGDSAVINCTYSDSAAVYFPWYKQEPGKGLQHIIDIRSNKEINQIQRFIVVLNKRAKHFFLNITATQPGDSAVYFCAASARCFPDTCRLYSNLPLG</sequence>
<dbReference type="OrthoDB" id="8947657at2759"/>
<keyword evidence="5" id="KW-0393">Immunoglobulin domain</keyword>
<dbReference type="PROSITE" id="PS50835">
    <property type="entry name" value="IG_LIKE"/>
    <property type="match status" value="1"/>
</dbReference>
<keyword evidence="2" id="KW-0391">Immunity</keyword>
<keyword evidence="1" id="KW-0732">Signal</keyword>
<evidence type="ECO:0000256" key="4">
    <source>
        <dbReference type="ARBA" id="ARBA00023170"/>
    </source>
</evidence>
<accession>A0A8D2AE25</accession>
<dbReference type="Proteomes" id="UP000694564">
    <property type="component" value="Chromosome 2"/>
</dbReference>
<protein>
    <recommendedName>
        <fullName evidence="7">Ig-like domain-containing protein</fullName>
    </recommendedName>
</protein>
<dbReference type="GO" id="GO:0042605">
    <property type="term" value="F:peptide antigen binding"/>
    <property type="evidence" value="ECO:0007669"/>
    <property type="project" value="TreeGrafter"/>
</dbReference>
<dbReference type="Pfam" id="PF07686">
    <property type="entry name" value="V-set"/>
    <property type="match status" value="1"/>
</dbReference>
<reference evidence="8" key="2">
    <citation type="submission" date="2025-09" db="UniProtKB">
        <authorList>
            <consortium name="Ensembl"/>
        </authorList>
    </citation>
    <scope>IDENTIFICATION</scope>
</reference>
<evidence type="ECO:0000313" key="8">
    <source>
        <dbReference type="Ensembl" id="ENSSVLP00005000424.1"/>
    </source>
</evidence>
<evidence type="ECO:0000256" key="1">
    <source>
        <dbReference type="ARBA" id="ARBA00022729"/>
    </source>
</evidence>
<feature type="domain" description="Ig-like" evidence="7">
    <location>
        <begin position="30"/>
        <end position="121"/>
    </location>
</feature>
<evidence type="ECO:0000313" key="9">
    <source>
        <dbReference type="Proteomes" id="UP000694564"/>
    </source>
</evidence>
<evidence type="ECO:0000256" key="6">
    <source>
        <dbReference type="ARBA" id="ARBA00043266"/>
    </source>
</evidence>
<keyword evidence="3" id="KW-1064">Adaptive immunity</keyword>
<evidence type="ECO:0000256" key="3">
    <source>
        <dbReference type="ARBA" id="ARBA00023130"/>
    </source>
</evidence>
<dbReference type="Ensembl" id="ENSSVLT00005000485.1">
    <property type="protein sequence ID" value="ENSSVLP00005000424.1"/>
    <property type="gene ID" value="ENSSVLG00005000411.1"/>
</dbReference>
<dbReference type="InterPro" id="IPR007110">
    <property type="entry name" value="Ig-like_dom"/>
</dbReference>
<dbReference type="InterPro" id="IPR013783">
    <property type="entry name" value="Ig-like_fold"/>
</dbReference>
<dbReference type="InterPro" id="IPR013106">
    <property type="entry name" value="Ig_V-set"/>
</dbReference>
<keyword evidence="4" id="KW-0675">Receptor</keyword>
<dbReference type="PANTHER" id="PTHR19343">
    <property type="entry name" value="T CELL RECEPTOR ALPHA VARIABLE 1-2"/>
    <property type="match status" value="1"/>
</dbReference>
<dbReference type="InterPro" id="IPR003599">
    <property type="entry name" value="Ig_sub"/>
</dbReference>
<dbReference type="GO" id="GO:0042101">
    <property type="term" value="C:T cell receptor complex"/>
    <property type="evidence" value="ECO:0007669"/>
    <property type="project" value="UniProtKB-KW"/>
</dbReference>
<keyword evidence="9" id="KW-1185">Reference proteome</keyword>
<dbReference type="SUPFAM" id="SSF48726">
    <property type="entry name" value="Immunoglobulin"/>
    <property type="match status" value="1"/>
</dbReference>
<proteinExistence type="predicted"/>
<dbReference type="PANTHER" id="PTHR19343:SF14">
    <property type="entry name" value="IG-LIKE DOMAIN-CONTAINING PROTEIN-RELATED"/>
    <property type="match status" value="1"/>
</dbReference>
<evidence type="ECO:0000256" key="2">
    <source>
        <dbReference type="ARBA" id="ARBA00022859"/>
    </source>
</evidence>
<organism evidence="8 9">
    <name type="scientific">Sciurus vulgaris</name>
    <name type="common">Eurasian red squirrel</name>
    <dbReference type="NCBI Taxonomy" id="55149"/>
    <lineage>
        <taxon>Eukaryota</taxon>
        <taxon>Metazoa</taxon>
        <taxon>Chordata</taxon>
        <taxon>Craniata</taxon>
        <taxon>Vertebrata</taxon>
        <taxon>Euteleostomi</taxon>
        <taxon>Mammalia</taxon>
        <taxon>Eutheria</taxon>
        <taxon>Euarchontoglires</taxon>
        <taxon>Glires</taxon>
        <taxon>Rodentia</taxon>
        <taxon>Sciuromorpha</taxon>
        <taxon>Sciuridae</taxon>
        <taxon>Sciurinae</taxon>
        <taxon>Sciurini</taxon>
        <taxon>Sciurus</taxon>
    </lineage>
</organism>
<dbReference type="Gene3D" id="2.60.40.10">
    <property type="entry name" value="Immunoglobulins"/>
    <property type="match status" value="1"/>
</dbReference>
<dbReference type="InterPro" id="IPR036179">
    <property type="entry name" value="Ig-like_dom_sf"/>
</dbReference>
<dbReference type="GeneTree" id="ENSGT00940000159469"/>
<reference evidence="8" key="1">
    <citation type="submission" date="2025-08" db="UniProtKB">
        <authorList>
            <consortium name="Ensembl"/>
        </authorList>
    </citation>
    <scope>IDENTIFICATION</scope>
</reference>
<dbReference type="SMART" id="SM00409">
    <property type="entry name" value="IG"/>
    <property type="match status" value="1"/>
</dbReference>
<dbReference type="GO" id="GO:0002250">
    <property type="term" value="P:adaptive immune response"/>
    <property type="evidence" value="ECO:0007669"/>
    <property type="project" value="UniProtKB-KW"/>
</dbReference>
<keyword evidence="6" id="KW-1279">T cell receptor</keyword>
<name>A0A8D2AE25_SCIVU</name>
<dbReference type="AlphaFoldDB" id="A0A8D2AE25"/>